<dbReference type="WBParaSite" id="nRc.2.0.1.t37682-RA">
    <property type="protein sequence ID" value="nRc.2.0.1.t37682-RA"/>
    <property type="gene ID" value="nRc.2.0.1.g37682"/>
</dbReference>
<name>A0A915KG21_ROMCU</name>
<sequence length="65" mass="7173">MPADDDTPASWLLEVIGKGNKQRFVPISDECNASSRCSNGMRAVHQSVREGGMAMKRNGDDFDWS</sequence>
<keyword evidence="1" id="KW-1185">Reference proteome</keyword>
<organism evidence="1 2">
    <name type="scientific">Romanomermis culicivorax</name>
    <name type="common">Nematode worm</name>
    <dbReference type="NCBI Taxonomy" id="13658"/>
    <lineage>
        <taxon>Eukaryota</taxon>
        <taxon>Metazoa</taxon>
        <taxon>Ecdysozoa</taxon>
        <taxon>Nematoda</taxon>
        <taxon>Enoplea</taxon>
        <taxon>Dorylaimia</taxon>
        <taxon>Mermithida</taxon>
        <taxon>Mermithoidea</taxon>
        <taxon>Mermithidae</taxon>
        <taxon>Romanomermis</taxon>
    </lineage>
</organism>
<reference evidence="2" key="1">
    <citation type="submission" date="2022-11" db="UniProtKB">
        <authorList>
            <consortium name="WormBaseParasite"/>
        </authorList>
    </citation>
    <scope>IDENTIFICATION</scope>
</reference>
<proteinExistence type="predicted"/>
<protein>
    <submittedName>
        <fullName evidence="2">Uncharacterized protein</fullName>
    </submittedName>
</protein>
<dbReference type="Proteomes" id="UP000887565">
    <property type="component" value="Unplaced"/>
</dbReference>
<evidence type="ECO:0000313" key="2">
    <source>
        <dbReference type="WBParaSite" id="nRc.2.0.1.t37682-RA"/>
    </source>
</evidence>
<accession>A0A915KG21</accession>
<dbReference type="AlphaFoldDB" id="A0A915KG21"/>
<evidence type="ECO:0000313" key="1">
    <source>
        <dbReference type="Proteomes" id="UP000887565"/>
    </source>
</evidence>